<gene>
    <name evidence="1" type="ORF">TSUD_84180</name>
</gene>
<organism evidence="1 2">
    <name type="scientific">Trifolium subterraneum</name>
    <name type="common">Subterranean clover</name>
    <dbReference type="NCBI Taxonomy" id="3900"/>
    <lineage>
        <taxon>Eukaryota</taxon>
        <taxon>Viridiplantae</taxon>
        <taxon>Streptophyta</taxon>
        <taxon>Embryophyta</taxon>
        <taxon>Tracheophyta</taxon>
        <taxon>Spermatophyta</taxon>
        <taxon>Magnoliopsida</taxon>
        <taxon>eudicotyledons</taxon>
        <taxon>Gunneridae</taxon>
        <taxon>Pentapetalae</taxon>
        <taxon>rosids</taxon>
        <taxon>fabids</taxon>
        <taxon>Fabales</taxon>
        <taxon>Fabaceae</taxon>
        <taxon>Papilionoideae</taxon>
        <taxon>50 kb inversion clade</taxon>
        <taxon>NPAAA clade</taxon>
        <taxon>Hologalegina</taxon>
        <taxon>IRL clade</taxon>
        <taxon>Trifolieae</taxon>
        <taxon>Trifolium</taxon>
    </lineage>
</organism>
<name>A0A2Z6M2A2_TRISU</name>
<protein>
    <submittedName>
        <fullName evidence="1">Uncharacterized protein</fullName>
    </submittedName>
</protein>
<reference evidence="2" key="1">
    <citation type="journal article" date="2017" name="Front. Plant Sci.">
        <title>Climate Clever Clovers: New Paradigm to Reduce the Environmental Footprint of Ruminants by Breeding Low Methanogenic Forages Utilizing Haplotype Variation.</title>
        <authorList>
            <person name="Kaur P."/>
            <person name="Appels R."/>
            <person name="Bayer P.E."/>
            <person name="Keeble-Gagnere G."/>
            <person name="Wang J."/>
            <person name="Hirakawa H."/>
            <person name="Shirasawa K."/>
            <person name="Vercoe P."/>
            <person name="Stefanova K."/>
            <person name="Durmic Z."/>
            <person name="Nichols P."/>
            <person name="Revell C."/>
            <person name="Isobe S.N."/>
            <person name="Edwards D."/>
            <person name="Erskine W."/>
        </authorList>
    </citation>
    <scope>NUCLEOTIDE SEQUENCE [LARGE SCALE GENOMIC DNA]</scope>
    <source>
        <strain evidence="2">cv. Daliak</strain>
    </source>
</reference>
<evidence type="ECO:0000313" key="1">
    <source>
        <dbReference type="EMBL" id="GAU24183.1"/>
    </source>
</evidence>
<dbReference type="EMBL" id="DF973285">
    <property type="protein sequence ID" value="GAU24183.1"/>
    <property type="molecule type" value="Genomic_DNA"/>
</dbReference>
<keyword evidence="2" id="KW-1185">Reference proteome</keyword>
<proteinExistence type="predicted"/>
<dbReference type="OrthoDB" id="1435362at2759"/>
<dbReference type="AlphaFoldDB" id="A0A2Z6M2A2"/>
<sequence>MAENGIDLTINGNGMAINRRSLSEAQKKVLIDYHKVRYIMTLRLTAIYIRLIDVSTAKVDKLIYQVY</sequence>
<accession>A0A2Z6M2A2</accession>
<evidence type="ECO:0000313" key="2">
    <source>
        <dbReference type="Proteomes" id="UP000242715"/>
    </source>
</evidence>
<dbReference type="Proteomes" id="UP000242715">
    <property type="component" value="Unassembled WGS sequence"/>
</dbReference>